<protein>
    <submittedName>
        <fullName evidence="2">Uncharacterized protein TCIL3000_10_12290</fullName>
    </submittedName>
</protein>
<name>G0UYI0_TRYCI</name>
<reference evidence="2" key="1">
    <citation type="journal article" date="2012" name="Proc. Natl. Acad. Sci. U.S.A.">
        <title>Antigenic diversity is generated by distinct evolutionary mechanisms in African trypanosome species.</title>
        <authorList>
            <person name="Jackson A.P."/>
            <person name="Berry A."/>
            <person name="Aslett M."/>
            <person name="Allison H.C."/>
            <person name="Burton P."/>
            <person name="Vavrova-Anderson J."/>
            <person name="Brown R."/>
            <person name="Browne H."/>
            <person name="Corton N."/>
            <person name="Hauser H."/>
            <person name="Gamble J."/>
            <person name="Gilderthorp R."/>
            <person name="Marcello L."/>
            <person name="McQuillan J."/>
            <person name="Otto T.D."/>
            <person name="Quail M.A."/>
            <person name="Sanders M.J."/>
            <person name="van Tonder A."/>
            <person name="Ginger M.L."/>
            <person name="Field M.C."/>
            <person name="Barry J.D."/>
            <person name="Hertz-Fowler C."/>
            <person name="Berriman M."/>
        </authorList>
    </citation>
    <scope>NUCLEOTIDE SEQUENCE</scope>
    <source>
        <strain evidence="2">IL3000</strain>
    </source>
</reference>
<feature type="region of interest" description="Disordered" evidence="1">
    <location>
        <begin position="29"/>
        <end position="154"/>
    </location>
</feature>
<feature type="compositionally biased region" description="Polar residues" evidence="1">
    <location>
        <begin position="132"/>
        <end position="149"/>
    </location>
</feature>
<sequence>RQVPAETKGPFYLVVPTGDEVLHKPHSLQQQIGHRRVLSSVPGPLPPTYTTESPREASEDGGCFAKKRHSTEEVSKPVACAPAVGRRNSAPLVSPTEKSKSSRESPSKHRNVDDGVCLFRPTRAALGDPDSAPQQQEQRPPSLRNSSLTKDLPALRVSSPVAPIRLEDLPAAVDKRRKLEQYMRRQEQVLGVGLSCDEHSSKGGVGICRRSRSCLPDYFAHKKNVASSEPNLKDGEACPSTSQIIFSKPSDCKPNGEKSKMEADPPSTLAPLQHRAGAGRAPRHHVSSPIAFSTPVSPSGLQRAGAGQGKVCQVLQRGGVCRNDRAPPVPPPVPQFAIAAEKIVPKPCHPAPTRGKKVRRT</sequence>
<dbReference type="VEuPathDB" id="TriTrypDB:TcIL3000_10_12290"/>
<organism evidence="2">
    <name type="scientific">Trypanosoma congolense (strain IL3000)</name>
    <dbReference type="NCBI Taxonomy" id="1068625"/>
    <lineage>
        <taxon>Eukaryota</taxon>
        <taxon>Discoba</taxon>
        <taxon>Euglenozoa</taxon>
        <taxon>Kinetoplastea</taxon>
        <taxon>Metakinetoplastina</taxon>
        <taxon>Trypanosomatida</taxon>
        <taxon>Trypanosomatidae</taxon>
        <taxon>Trypanosoma</taxon>
        <taxon>Nannomonas</taxon>
    </lineage>
</organism>
<evidence type="ECO:0000256" key="1">
    <source>
        <dbReference type="SAM" id="MobiDB-lite"/>
    </source>
</evidence>
<feature type="non-terminal residue" evidence="2">
    <location>
        <position position="1"/>
    </location>
</feature>
<dbReference type="AlphaFoldDB" id="G0UYI0"/>
<feature type="compositionally biased region" description="Basic and acidic residues" evidence="1">
    <location>
        <begin position="97"/>
        <end position="113"/>
    </location>
</feature>
<gene>
    <name evidence="2" type="ORF">TCIL3000_10_12290</name>
</gene>
<feature type="region of interest" description="Disordered" evidence="1">
    <location>
        <begin position="226"/>
        <end position="307"/>
    </location>
</feature>
<evidence type="ECO:0000313" key="2">
    <source>
        <dbReference type="EMBL" id="CCC94447.1"/>
    </source>
</evidence>
<proteinExistence type="predicted"/>
<feature type="compositionally biased region" description="Polar residues" evidence="1">
    <location>
        <begin position="290"/>
        <end position="300"/>
    </location>
</feature>
<feature type="compositionally biased region" description="Basic and acidic residues" evidence="1">
    <location>
        <begin position="250"/>
        <end position="263"/>
    </location>
</feature>
<accession>G0UYI0</accession>
<dbReference type="EMBL" id="HE575323">
    <property type="protein sequence ID" value="CCC94447.1"/>
    <property type="molecule type" value="Genomic_DNA"/>
</dbReference>